<dbReference type="SUPFAM" id="SSF51120">
    <property type="entry name" value="beta-Roll"/>
    <property type="match status" value="1"/>
</dbReference>
<dbReference type="Proteomes" id="UP000185109">
    <property type="component" value="Plasmid pRsp8C3c"/>
</dbReference>
<dbReference type="Pfam" id="PF00353">
    <property type="entry name" value="HemolysinCabind"/>
    <property type="match status" value="2"/>
</dbReference>
<evidence type="ECO:0000313" key="4">
    <source>
        <dbReference type="Proteomes" id="UP000185109"/>
    </source>
</evidence>
<dbReference type="InterPro" id="IPR013320">
    <property type="entry name" value="ConA-like_dom_sf"/>
</dbReference>
<proteinExistence type="inferred from homology"/>
<name>A0A1L5PET8_RHIET</name>
<dbReference type="InterPro" id="IPR001343">
    <property type="entry name" value="Hemolysn_Ca-bd"/>
</dbReference>
<dbReference type="CDD" id="cd08023">
    <property type="entry name" value="GH16_laminarinase_like"/>
    <property type="match status" value="1"/>
</dbReference>
<sequence length="477" mass="50833">MASSVTNAVGKSLFYSGASSAWFSAKGSGPVLNGTSGNDSIWGDASVNVTMQGGTGDDIYYLYSSINRAVEAPNAGVDTISTWMSYTLPENFENLTVTGSGRYAFGNAADNIITGGSGSQTIDGRAGNDVLIGAGGSDTFIFTRGNGSDLIVDFAVDDTVRLNSYGLSSFDQVVNHLTQEGANLRLDLGGGESIVFANKTVADLSANQFQLTLDRSALTLTFADEFNSLSLRNGDQGVWDAKFWWAPEKGSTLSGNGELQWYINPSYAATSAVNPFSVQNGVLTITAAPASEAIQSQINGYDYTSGLLNTHSSFAQTYGYFEMRADMPTEQGAWPAFWLLPEDGSWPPELDVVEMRGQDPNTVNVTVHSNETGSRTSVLTPVKVPSTDGFHTYGVLWDEDQIVWYFDDVAIARADTPADMHDPMYMLVNLAVGGTAGTPGAGFADGAQMKIDYIHAYSLDDAPVTASSQSATTDWHI</sequence>
<dbReference type="AlphaFoldDB" id="A0A1L5PET8"/>
<gene>
    <name evidence="3" type="ORF">AM571_PC01033</name>
</gene>
<dbReference type="GO" id="GO:0005509">
    <property type="term" value="F:calcium ion binding"/>
    <property type="evidence" value="ECO:0007669"/>
    <property type="project" value="InterPro"/>
</dbReference>
<dbReference type="RefSeq" id="WP_074064591.1">
    <property type="nucleotide sequence ID" value="NZ_CP017244.1"/>
</dbReference>
<evidence type="ECO:0000256" key="1">
    <source>
        <dbReference type="ARBA" id="ARBA00006865"/>
    </source>
</evidence>
<dbReference type="InterPro" id="IPR011049">
    <property type="entry name" value="Serralysin-like_metalloprot_C"/>
</dbReference>
<reference evidence="3 4" key="1">
    <citation type="submission" date="2016-09" db="EMBL/GenBank/DDBJ databases">
        <title>The complete genome sequences of Rhizobium gallicum, symbiovars gallicum and phaseoli, symbionts associated to common bean (Phaseolus vulgaris).</title>
        <authorList>
            <person name="Bustos P."/>
            <person name="Santamaria R.I."/>
            <person name="Perez-Carrascal O.M."/>
            <person name="Juarez S."/>
            <person name="Lozano L."/>
            <person name="Martinez-Flores I."/>
            <person name="Martinez-Romero E."/>
            <person name="Cevallos M."/>
            <person name="Romero D."/>
            <person name="Davila G."/>
            <person name="Gonzalez V."/>
        </authorList>
    </citation>
    <scope>NUCLEOTIDE SEQUENCE [LARGE SCALE GENOMIC DNA]</scope>
    <source>
        <strain evidence="3 4">8C-3</strain>
        <plasmid evidence="4">Plasmid prsp8c3c</plasmid>
    </source>
</reference>
<dbReference type="Gene3D" id="2.60.120.200">
    <property type="match status" value="1"/>
</dbReference>
<evidence type="ECO:0000259" key="2">
    <source>
        <dbReference type="PROSITE" id="PS51762"/>
    </source>
</evidence>
<dbReference type="InterPro" id="IPR050546">
    <property type="entry name" value="Glycosyl_Hydrlase_16"/>
</dbReference>
<dbReference type="PRINTS" id="PR00313">
    <property type="entry name" value="CABNDNGRPT"/>
</dbReference>
<dbReference type="PROSITE" id="PS51762">
    <property type="entry name" value="GH16_2"/>
    <property type="match status" value="1"/>
</dbReference>
<dbReference type="InterPro" id="IPR000757">
    <property type="entry name" value="Beta-glucanase-like"/>
</dbReference>
<accession>A0A1L5PET8</accession>
<dbReference type="EMBL" id="CP017244">
    <property type="protein sequence ID" value="APO78769.1"/>
    <property type="molecule type" value="Genomic_DNA"/>
</dbReference>
<organism evidence="3 4">
    <name type="scientific">Rhizobium etli 8C-3</name>
    <dbReference type="NCBI Taxonomy" id="538025"/>
    <lineage>
        <taxon>Bacteria</taxon>
        <taxon>Pseudomonadati</taxon>
        <taxon>Pseudomonadota</taxon>
        <taxon>Alphaproteobacteria</taxon>
        <taxon>Hyphomicrobiales</taxon>
        <taxon>Rhizobiaceae</taxon>
        <taxon>Rhizobium/Agrobacterium group</taxon>
        <taxon>Rhizobium</taxon>
    </lineage>
</organism>
<protein>
    <submittedName>
        <fullName evidence="3">Endo-1,3-1,4-beta-glycanase protein</fullName>
    </submittedName>
</protein>
<keyword evidence="3" id="KW-0614">Plasmid</keyword>
<feature type="domain" description="GH16" evidence="2">
    <location>
        <begin position="213"/>
        <end position="462"/>
    </location>
</feature>
<geneLocation type="plasmid" evidence="4">
    <name>prsp8c3c</name>
</geneLocation>
<dbReference type="Pfam" id="PF00722">
    <property type="entry name" value="Glyco_hydro_16"/>
    <property type="match status" value="1"/>
</dbReference>
<dbReference type="Gene3D" id="2.150.10.10">
    <property type="entry name" value="Serralysin-like metalloprotease, C-terminal"/>
    <property type="match status" value="1"/>
</dbReference>
<evidence type="ECO:0000313" key="3">
    <source>
        <dbReference type="EMBL" id="APO78769.1"/>
    </source>
</evidence>
<comment type="similarity">
    <text evidence="1">Belongs to the glycosyl hydrolase 16 family.</text>
</comment>
<dbReference type="SUPFAM" id="SSF49899">
    <property type="entry name" value="Concanavalin A-like lectins/glucanases"/>
    <property type="match status" value="1"/>
</dbReference>
<dbReference type="GO" id="GO:0004553">
    <property type="term" value="F:hydrolase activity, hydrolyzing O-glycosyl compounds"/>
    <property type="evidence" value="ECO:0007669"/>
    <property type="project" value="InterPro"/>
</dbReference>
<dbReference type="PANTHER" id="PTHR10963:SF55">
    <property type="entry name" value="GLYCOSIDE HYDROLASE FAMILY 16 PROTEIN"/>
    <property type="match status" value="1"/>
</dbReference>
<dbReference type="PANTHER" id="PTHR10963">
    <property type="entry name" value="GLYCOSYL HYDROLASE-RELATED"/>
    <property type="match status" value="1"/>
</dbReference>
<dbReference type="GO" id="GO:0005975">
    <property type="term" value="P:carbohydrate metabolic process"/>
    <property type="evidence" value="ECO:0007669"/>
    <property type="project" value="InterPro"/>
</dbReference>